<evidence type="ECO:0000313" key="2">
    <source>
        <dbReference type="EMBL" id="GAA0261054.1"/>
    </source>
</evidence>
<dbReference type="RefSeq" id="WP_343939635.1">
    <property type="nucleotide sequence ID" value="NZ_BAAABU010000031.1"/>
</dbReference>
<gene>
    <name evidence="2" type="ORF">GCM10010492_72610</name>
</gene>
<name>A0ABN0UTI8_9PSEU</name>
<keyword evidence="3" id="KW-1185">Reference proteome</keyword>
<dbReference type="InterPro" id="IPR005531">
    <property type="entry name" value="Asp23"/>
</dbReference>
<comment type="similarity">
    <text evidence="1">Belongs to the asp23 family.</text>
</comment>
<dbReference type="EMBL" id="BAAABU010000031">
    <property type="protein sequence ID" value="GAA0261054.1"/>
    <property type="molecule type" value="Genomic_DNA"/>
</dbReference>
<protein>
    <submittedName>
        <fullName evidence="2">Asp23/Gls24 family envelope stress response protein</fullName>
    </submittedName>
</protein>
<evidence type="ECO:0000313" key="3">
    <source>
        <dbReference type="Proteomes" id="UP001500416"/>
    </source>
</evidence>
<reference evidence="2 3" key="1">
    <citation type="journal article" date="2019" name="Int. J. Syst. Evol. Microbiol.">
        <title>The Global Catalogue of Microorganisms (GCM) 10K type strain sequencing project: providing services to taxonomists for standard genome sequencing and annotation.</title>
        <authorList>
            <consortium name="The Broad Institute Genomics Platform"/>
            <consortium name="The Broad Institute Genome Sequencing Center for Infectious Disease"/>
            <person name="Wu L."/>
            <person name="Ma J."/>
        </authorList>
    </citation>
    <scope>NUCLEOTIDE SEQUENCE [LARGE SCALE GENOMIC DNA]</scope>
    <source>
        <strain evidence="2 3">JCM 3380</strain>
    </source>
</reference>
<accession>A0ABN0UTI8</accession>
<comment type="caution">
    <text evidence="2">The sequence shown here is derived from an EMBL/GenBank/DDBJ whole genome shotgun (WGS) entry which is preliminary data.</text>
</comment>
<proteinExistence type="inferred from homology"/>
<organism evidence="2 3">
    <name type="scientific">Saccharothrix mutabilis subsp. mutabilis</name>
    <dbReference type="NCBI Taxonomy" id="66855"/>
    <lineage>
        <taxon>Bacteria</taxon>
        <taxon>Bacillati</taxon>
        <taxon>Actinomycetota</taxon>
        <taxon>Actinomycetes</taxon>
        <taxon>Pseudonocardiales</taxon>
        <taxon>Pseudonocardiaceae</taxon>
        <taxon>Saccharothrix</taxon>
    </lineage>
</organism>
<dbReference type="Pfam" id="PF03780">
    <property type="entry name" value="Asp23"/>
    <property type="match status" value="1"/>
</dbReference>
<sequence>MNDRGTLEVHPSVVRKVAARAAGPGASVKVTGEDDYVDVAVRLALPYPVRVRAAASEVRRAVTEEVQRITGYRVRGVDVTVSALVSEPRSRVE</sequence>
<dbReference type="Proteomes" id="UP001500416">
    <property type="component" value="Unassembled WGS sequence"/>
</dbReference>
<evidence type="ECO:0000256" key="1">
    <source>
        <dbReference type="ARBA" id="ARBA00005721"/>
    </source>
</evidence>